<evidence type="ECO:0000313" key="3">
    <source>
        <dbReference type="Proteomes" id="UP001207742"/>
    </source>
</evidence>
<evidence type="ECO:0000256" key="1">
    <source>
        <dbReference type="SAM" id="SignalP"/>
    </source>
</evidence>
<organism evidence="2 3">
    <name type="scientific">Chitinophaga nivalis</name>
    <dbReference type="NCBI Taxonomy" id="2991709"/>
    <lineage>
        <taxon>Bacteria</taxon>
        <taxon>Pseudomonadati</taxon>
        <taxon>Bacteroidota</taxon>
        <taxon>Chitinophagia</taxon>
        <taxon>Chitinophagales</taxon>
        <taxon>Chitinophagaceae</taxon>
        <taxon>Chitinophaga</taxon>
    </lineage>
</organism>
<keyword evidence="3" id="KW-1185">Reference proteome</keyword>
<dbReference type="InterPro" id="IPR010994">
    <property type="entry name" value="RuvA_2-like"/>
</dbReference>
<evidence type="ECO:0000313" key="2">
    <source>
        <dbReference type="EMBL" id="MCW3482610.1"/>
    </source>
</evidence>
<accession>A0ABT3IF84</accession>
<comment type="caution">
    <text evidence="2">The sequence shown here is derived from an EMBL/GenBank/DDBJ whole genome shotgun (WGS) entry which is preliminary data.</text>
</comment>
<reference evidence="2 3" key="1">
    <citation type="submission" date="2022-10" db="EMBL/GenBank/DDBJ databases">
        <title>Chitinophaga nivalis PC15 sp. nov., isolated from Pyeongchang county, South Korea.</title>
        <authorList>
            <person name="Trinh H.N."/>
        </authorList>
    </citation>
    <scope>NUCLEOTIDE SEQUENCE [LARGE SCALE GENOMIC DNA]</scope>
    <source>
        <strain evidence="2 3">PC14</strain>
    </source>
</reference>
<keyword evidence="1" id="KW-0732">Signal</keyword>
<feature type="signal peptide" evidence="1">
    <location>
        <begin position="1"/>
        <end position="26"/>
    </location>
</feature>
<dbReference type="SUPFAM" id="SSF47781">
    <property type="entry name" value="RuvA domain 2-like"/>
    <property type="match status" value="1"/>
</dbReference>
<feature type="chain" id="PRO_5045524904" evidence="1">
    <location>
        <begin position="27"/>
        <end position="689"/>
    </location>
</feature>
<proteinExistence type="predicted"/>
<sequence length="689" mass="78779">MATIRNTCRRIICCTGLLLCLLPATARRQEEVPMPAVLENNLEQEMENTTTVQEDDAQWQRLNTLARHKIPLNRADEAMLQSLGILTPVQINNFLRYRQLLGELVSIYELQAIPGFDPELIRRILPYVAVGNDLAPHYSLRDYLHKGDHSLLMRYGQVMEKAKGYQHTDSTLPYYRGSPGKMFIRYRYNFSHYISAGVVMEKDAGEAFFKGAQRLGFDFYSAHIFINTPGKIKALALGDYTISMGQGLLNWQSQAYGKGAAVMQIKREGEVLRPYTSAGEFYFFRGAAITLQQQKLQLTGFVSHRLLDGSTDTLEDERIATAVMSSGYHRSINEIAKRGVVQQRSAGGNLRLTAGRWQAGANVIWHSFVPGWQKTLLPYNQFDFNGQQLLGASVDYAGSWKNVHLFGEAAWSDNGKPAIVQGLLTTIAPAIDMAMVYRYYDRAYQALYAKGFGDNYRTVNENGWYTALSVRLHARLKLDTYADLFRFPWLKYRANAPGTGKTFFVQGTYTPNKKVTTILTYHYRQSEENTTLPDNPMKVTAPVTQQHIRLQWSRQPGKKLGIRTRLEYSRWHTSAAIQQGWLLYQEVSYHFQQLPLQVNVRITRFFADSYDTRIYAAESSVLYDNAVSMLYGNGWQYYGNLKWKINRRLSCWLRCHQTLYPGASAIGSGYDVMEGNHKTMWQCQLQQLF</sequence>
<gene>
    <name evidence="2" type="ORF">OL497_01780</name>
</gene>
<protein>
    <submittedName>
        <fullName evidence="2">Helix-hairpin-helix domain-containing protein</fullName>
    </submittedName>
</protein>
<dbReference type="EMBL" id="JAPDNS010000001">
    <property type="protein sequence ID" value="MCW3482610.1"/>
    <property type="molecule type" value="Genomic_DNA"/>
</dbReference>
<dbReference type="RefSeq" id="WP_264727171.1">
    <property type="nucleotide sequence ID" value="NZ_JAPDNR010000001.1"/>
</dbReference>
<dbReference type="Proteomes" id="UP001207742">
    <property type="component" value="Unassembled WGS sequence"/>
</dbReference>
<name>A0ABT3IF84_9BACT</name>